<evidence type="ECO:0000256" key="1">
    <source>
        <dbReference type="ARBA" id="ARBA00004167"/>
    </source>
</evidence>
<keyword evidence="6 9" id="KW-1133">Transmembrane helix</keyword>
<feature type="transmembrane region" description="Helical" evidence="9">
    <location>
        <begin position="243"/>
        <end position="266"/>
    </location>
</feature>
<dbReference type="PROSITE" id="PS50089">
    <property type="entry name" value="ZF_RING_2"/>
    <property type="match status" value="1"/>
</dbReference>
<keyword evidence="5" id="KW-0862">Zinc</keyword>
<name>A0A210Q974_MIZYE</name>
<reference evidence="11 12" key="1">
    <citation type="journal article" date="2017" name="Nat. Ecol. Evol.">
        <title>Scallop genome provides insights into evolution of bilaterian karyotype and development.</title>
        <authorList>
            <person name="Wang S."/>
            <person name="Zhang J."/>
            <person name="Jiao W."/>
            <person name="Li J."/>
            <person name="Xun X."/>
            <person name="Sun Y."/>
            <person name="Guo X."/>
            <person name="Huan P."/>
            <person name="Dong B."/>
            <person name="Zhang L."/>
            <person name="Hu X."/>
            <person name="Sun X."/>
            <person name="Wang J."/>
            <person name="Zhao C."/>
            <person name="Wang Y."/>
            <person name="Wang D."/>
            <person name="Huang X."/>
            <person name="Wang R."/>
            <person name="Lv J."/>
            <person name="Li Y."/>
            <person name="Zhang Z."/>
            <person name="Liu B."/>
            <person name="Lu W."/>
            <person name="Hui Y."/>
            <person name="Liang J."/>
            <person name="Zhou Z."/>
            <person name="Hou R."/>
            <person name="Li X."/>
            <person name="Liu Y."/>
            <person name="Li H."/>
            <person name="Ning X."/>
            <person name="Lin Y."/>
            <person name="Zhao L."/>
            <person name="Xing Q."/>
            <person name="Dou J."/>
            <person name="Li Y."/>
            <person name="Mao J."/>
            <person name="Guo H."/>
            <person name="Dou H."/>
            <person name="Li T."/>
            <person name="Mu C."/>
            <person name="Jiang W."/>
            <person name="Fu Q."/>
            <person name="Fu X."/>
            <person name="Miao Y."/>
            <person name="Liu J."/>
            <person name="Yu Q."/>
            <person name="Li R."/>
            <person name="Liao H."/>
            <person name="Li X."/>
            <person name="Kong Y."/>
            <person name="Jiang Z."/>
            <person name="Chourrout D."/>
            <person name="Li R."/>
            <person name="Bao Z."/>
        </authorList>
    </citation>
    <scope>NUCLEOTIDE SEQUENCE [LARGE SCALE GENOMIC DNA]</scope>
    <source>
        <strain evidence="11 12">PY_sf001</strain>
    </source>
</reference>
<dbReference type="Pfam" id="PF02225">
    <property type="entry name" value="PA"/>
    <property type="match status" value="1"/>
</dbReference>
<proteinExistence type="predicted"/>
<dbReference type="FunFam" id="3.30.40.10:FF:000009">
    <property type="entry name" value="E3 ubiquitin-protein ligase RNF130"/>
    <property type="match status" value="1"/>
</dbReference>
<dbReference type="Pfam" id="PF13639">
    <property type="entry name" value="zf-RING_2"/>
    <property type="match status" value="1"/>
</dbReference>
<keyword evidence="12" id="KW-1185">Reference proteome</keyword>
<dbReference type="STRING" id="6573.A0A210Q974"/>
<dbReference type="PANTHER" id="PTHR46539:SF23">
    <property type="entry name" value="RING-TYPE DOMAIN-CONTAINING PROTEIN"/>
    <property type="match status" value="1"/>
</dbReference>
<evidence type="ECO:0000256" key="7">
    <source>
        <dbReference type="ARBA" id="ARBA00023136"/>
    </source>
</evidence>
<dbReference type="GO" id="GO:0008270">
    <property type="term" value="F:zinc ion binding"/>
    <property type="evidence" value="ECO:0007669"/>
    <property type="project" value="UniProtKB-KW"/>
</dbReference>
<dbReference type="SUPFAM" id="SSF57850">
    <property type="entry name" value="RING/U-box"/>
    <property type="match status" value="1"/>
</dbReference>
<dbReference type="Gene3D" id="3.50.30.30">
    <property type="match status" value="1"/>
</dbReference>
<sequence>MTTNRLSGNGVELNGNCEEKRTNSSRFLVTCTFPKWRSWRLVYHVLLFVVLIAPPGRCARDSNRSTVNKKRTAANVNITYIDNGMTHVLFQKAKELGHFSINSKIAPESGEVVRVMTIENNTDGCNDLINHIPSKNWIALIQRGNCSFNKKIDIAAKTYNASAVVIYNSKEETEPVNNNNDIELPTGVEDVVTIYIKHKEGQNIVSLLEKKYKVLMHITVGTVTLPKTDDPTFNPHNISKTSVLFVSISFIVLMIISLAWLVFYYIQRFRYAHAKERLTRRLASAAKKAIAKIPQRTVKTGDKELESEFDQCAVCIEGYKASDVIRILPCKHIFHKSCVDPWLLEQRSCPMCKLDILREYGMQVHLNSSQESVHAEVDSGAIASAIADDTEHLPSSPEDHVGAEGMNIVLISHPSLQYHGSDSFCIKDEMSTESTALNPIHSLSTTKVSPNVQCVRADIEIDSDDHNSDMDGECNELHSLMTGLPPAKGSKRDSLES</sequence>
<dbReference type="Proteomes" id="UP000242188">
    <property type="component" value="Unassembled WGS sequence"/>
</dbReference>
<dbReference type="InterPro" id="IPR001841">
    <property type="entry name" value="Znf_RING"/>
</dbReference>
<dbReference type="InterPro" id="IPR013083">
    <property type="entry name" value="Znf_RING/FYVE/PHD"/>
</dbReference>
<accession>A0A210Q974</accession>
<dbReference type="AlphaFoldDB" id="A0A210Q974"/>
<keyword evidence="3" id="KW-0479">Metal-binding</keyword>
<evidence type="ECO:0000256" key="3">
    <source>
        <dbReference type="ARBA" id="ARBA00022723"/>
    </source>
</evidence>
<dbReference type="SMART" id="SM00184">
    <property type="entry name" value="RING"/>
    <property type="match status" value="1"/>
</dbReference>
<evidence type="ECO:0000256" key="2">
    <source>
        <dbReference type="ARBA" id="ARBA00022692"/>
    </source>
</evidence>
<dbReference type="OrthoDB" id="9984778at2759"/>
<protein>
    <submittedName>
        <fullName evidence="11">RING finger protein 150</fullName>
    </submittedName>
</protein>
<keyword evidence="7 9" id="KW-0472">Membrane</keyword>
<dbReference type="CDD" id="cd16668">
    <property type="entry name" value="RING-H2_RNF130-like"/>
    <property type="match status" value="1"/>
</dbReference>
<feature type="domain" description="RING-type" evidence="10">
    <location>
        <begin position="312"/>
        <end position="353"/>
    </location>
</feature>
<comment type="caution">
    <text evidence="11">The sequence shown here is derived from an EMBL/GenBank/DDBJ whole genome shotgun (WGS) entry which is preliminary data.</text>
</comment>
<dbReference type="SUPFAM" id="SSF52025">
    <property type="entry name" value="PA domain"/>
    <property type="match status" value="1"/>
</dbReference>
<dbReference type="EMBL" id="NEDP02004526">
    <property type="protein sequence ID" value="OWF45297.1"/>
    <property type="molecule type" value="Genomic_DNA"/>
</dbReference>
<evidence type="ECO:0000256" key="4">
    <source>
        <dbReference type="ARBA" id="ARBA00022771"/>
    </source>
</evidence>
<comment type="subcellular location">
    <subcellularLocation>
        <location evidence="1">Membrane</location>
        <topology evidence="1">Single-pass membrane protein</topology>
    </subcellularLocation>
</comment>
<evidence type="ECO:0000313" key="12">
    <source>
        <dbReference type="Proteomes" id="UP000242188"/>
    </source>
</evidence>
<evidence type="ECO:0000259" key="10">
    <source>
        <dbReference type="PROSITE" id="PS50089"/>
    </source>
</evidence>
<gene>
    <name evidence="11" type="ORF">KP79_PYT12743</name>
</gene>
<organism evidence="11 12">
    <name type="scientific">Mizuhopecten yessoensis</name>
    <name type="common">Japanese scallop</name>
    <name type="synonym">Patinopecten yessoensis</name>
    <dbReference type="NCBI Taxonomy" id="6573"/>
    <lineage>
        <taxon>Eukaryota</taxon>
        <taxon>Metazoa</taxon>
        <taxon>Spiralia</taxon>
        <taxon>Lophotrochozoa</taxon>
        <taxon>Mollusca</taxon>
        <taxon>Bivalvia</taxon>
        <taxon>Autobranchia</taxon>
        <taxon>Pteriomorphia</taxon>
        <taxon>Pectinida</taxon>
        <taxon>Pectinoidea</taxon>
        <taxon>Pectinidae</taxon>
        <taxon>Mizuhopecten</taxon>
    </lineage>
</organism>
<keyword evidence="4 8" id="KW-0863">Zinc-finger</keyword>
<dbReference type="PANTHER" id="PTHR46539">
    <property type="entry name" value="E3 UBIQUITIN-PROTEIN LIGASE ATL42"/>
    <property type="match status" value="1"/>
</dbReference>
<keyword evidence="2 9" id="KW-0812">Transmembrane</keyword>
<dbReference type="InterPro" id="IPR046450">
    <property type="entry name" value="PA_dom_sf"/>
</dbReference>
<dbReference type="Gene3D" id="3.30.40.10">
    <property type="entry name" value="Zinc/RING finger domain, C3HC4 (zinc finger)"/>
    <property type="match status" value="1"/>
</dbReference>
<evidence type="ECO:0000256" key="5">
    <source>
        <dbReference type="ARBA" id="ARBA00022833"/>
    </source>
</evidence>
<evidence type="ECO:0000313" key="11">
    <source>
        <dbReference type="EMBL" id="OWF45297.1"/>
    </source>
</evidence>
<evidence type="ECO:0000256" key="9">
    <source>
        <dbReference type="SAM" id="Phobius"/>
    </source>
</evidence>
<evidence type="ECO:0000256" key="8">
    <source>
        <dbReference type="PROSITE-ProRule" id="PRU00175"/>
    </source>
</evidence>
<dbReference type="InterPro" id="IPR003137">
    <property type="entry name" value="PA_domain"/>
</dbReference>
<dbReference type="GO" id="GO:0016020">
    <property type="term" value="C:membrane"/>
    <property type="evidence" value="ECO:0007669"/>
    <property type="project" value="UniProtKB-SubCell"/>
</dbReference>
<evidence type="ECO:0000256" key="6">
    <source>
        <dbReference type="ARBA" id="ARBA00022989"/>
    </source>
</evidence>